<accession>A0ABS6HMK5</accession>
<evidence type="ECO:0000313" key="1">
    <source>
        <dbReference type="EMBL" id="MBU8822924.1"/>
    </source>
</evidence>
<sequence length="130" mass="14732">MPLLKFTVQHGRTPQQIRQLLDSAHAAVVEAFAIPVRDRYQIVNVREPGQVIAMDTGLGIDRSERLVIIEIVSRRRTVAQKQRLYGLLAEYLQRDCGLDPDDLIVSITENEDSDWSFGRGRAQFLTGELV</sequence>
<dbReference type="RefSeq" id="WP_073676460.1">
    <property type="nucleotide sequence ID" value="NZ_CP092364.2"/>
</dbReference>
<dbReference type="Pfam" id="PF14552">
    <property type="entry name" value="Tautomerase_2"/>
    <property type="match status" value="1"/>
</dbReference>
<protein>
    <submittedName>
        <fullName evidence="1">Tautomerase family protein</fullName>
    </submittedName>
</protein>
<dbReference type="PANTHER" id="PTHR38460:SF1">
    <property type="entry name" value="TAUTOMERASE YOLI-RELATED"/>
    <property type="match status" value="1"/>
</dbReference>
<organism evidence="1 2">
    <name type="scientific">Mycolicibacterium goodii</name>
    <name type="common">Mycobacterium goodii</name>
    <dbReference type="NCBI Taxonomy" id="134601"/>
    <lineage>
        <taxon>Bacteria</taxon>
        <taxon>Bacillati</taxon>
        <taxon>Actinomycetota</taxon>
        <taxon>Actinomycetes</taxon>
        <taxon>Mycobacteriales</taxon>
        <taxon>Mycobacteriaceae</taxon>
        <taxon>Mycolicibacterium</taxon>
    </lineage>
</organism>
<dbReference type="InterPro" id="IPR037479">
    <property type="entry name" value="Tauto_MSAD"/>
</dbReference>
<evidence type="ECO:0000313" key="2">
    <source>
        <dbReference type="Proteomes" id="UP000696413"/>
    </source>
</evidence>
<dbReference type="Proteomes" id="UP000696413">
    <property type="component" value="Unassembled WGS sequence"/>
</dbReference>
<dbReference type="SUPFAM" id="SSF55331">
    <property type="entry name" value="Tautomerase/MIF"/>
    <property type="match status" value="1"/>
</dbReference>
<dbReference type="InterPro" id="IPR014347">
    <property type="entry name" value="Tautomerase/MIF_sf"/>
</dbReference>
<keyword evidence="2" id="KW-1185">Reference proteome</keyword>
<dbReference type="Gene3D" id="3.30.429.10">
    <property type="entry name" value="Macrophage Migration Inhibitory Factor"/>
    <property type="match status" value="1"/>
</dbReference>
<proteinExistence type="predicted"/>
<comment type="caution">
    <text evidence="1">The sequence shown here is derived from an EMBL/GenBank/DDBJ whole genome shotgun (WGS) entry which is preliminary data.</text>
</comment>
<gene>
    <name evidence="1" type="ORF">KL859_08535</name>
</gene>
<reference evidence="1 2" key="1">
    <citation type="submission" date="2021-05" db="EMBL/GenBank/DDBJ databases">
        <title>Draft Genome Sequences of Clinical Respiratory Isolates of Mycobacterium goodii Recovered in Ireland.</title>
        <authorList>
            <person name="Flanagan P.R."/>
            <person name="Mok S."/>
            <person name="Roycroft E."/>
            <person name="Rogers T.R."/>
            <person name="Fitzgibbon M."/>
        </authorList>
    </citation>
    <scope>NUCLEOTIDE SEQUENCE [LARGE SCALE GENOMIC DNA]</scope>
    <source>
        <strain evidence="1 2">14IE55</strain>
    </source>
</reference>
<dbReference type="EMBL" id="JAHBOM010000005">
    <property type="protein sequence ID" value="MBU8822924.1"/>
    <property type="molecule type" value="Genomic_DNA"/>
</dbReference>
<name>A0ABS6HMK5_MYCGD</name>
<dbReference type="PANTHER" id="PTHR38460">
    <property type="entry name" value="TAUTOMERASE YOLI-RELATED"/>
    <property type="match status" value="1"/>
</dbReference>